<dbReference type="PANTHER" id="PTHR43566">
    <property type="entry name" value="CONSERVED PROTEIN"/>
    <property type="match status" value="1"/>
</dbReference>
<feature type="domain" description="DUF4143" evidence="2">
    <location>
        <begin position="203"/>
        <end position="361"/>
    </location>
</feature>
<dbReference type="RefSeq" id="WP_187302230.1">
    <property type="nucleotide sequence ID" value="NZ_CBCTON010000008.1"/>
</dbReference>
<dbReference type="SUPFAM" id="SSF52540">
    <property type="entry name" value="P-loop containing nucleoside triphosphate hydrolases"/>
    <property type="match status" value="1"/>
</dbReference>
<evidence type="ECO:0000259" key="2">
    <source>
        <dbReference type="Pfam" id="PF13635"/>
    </source>
</evidence>
<feature type="domain" description="AAA" evidence="1">
    <location>
        <begin position="20"/>
        <end position="136"/>
    </location>
</feature>
<evidence type="ECO:0000313" key="3">
    <source>
        <dbReference type="EMBL" id="MBC6679122.1"/>
    </source>
</evidence>
<name>A0A923SQ04_9FIRM</name>
<dbReference type="AlphaFoldDB" id="A0A923SQ04"/>
<dbReference type="InterPro" id="IPR041682">
    <property type="entry name" value="AAA_14"/>
</dbReference>
<dbReference type="Pfam" id="PF13173">
    <property type="entry name" value="AAA_14"/>
    <property type="match status" value="1"/>
</dbReference>
<organism evidence="3 4">
    <name type="scientific">Zhenpiania hominis</name>
    <dbReference type="NCBI Taxonomy" id="2763644"/>
    <lineage>
        <taxon>Bacteria</taxon>
        <taxon>Bacillati</taxon>
        <taxon>Bacillota</taxon>
        <taxon>Clostridia</taxon>
        <taxon>Peptostreptococcales</taxon>
        <taxon>Anaerovoracaceae</taxon>
        <taxon>Zhenpiania</taxon>
    </lineage>
</organism>
<accession>A0A923SQ04</accession>
<keyword evidence="3" id="KW-0547">Nucleotide-binding</keyword>
<reference evidence="3" key="1">
    <citation type="submission" date="2020-08" db="EMBL/GenBank/DDBJ databases">
        <title>Genome public.</title>
        <authorList>
            <person name="Liu C."/>
            <person name="Sun Q."/>
        </authorList>
    </citation>
    <scope>NUCLEOTIDE SEQUENCE</scope>
    <source>
        <strain evidence="3">BX12</strain>
    </source>
</reference>
<comment type="caution">
    <text evidence="3">The sequence shown here is derived from an EMBL/GenBank/DDBJ whole genome shotgun (WGS) entry which is preliminary data.</text>
</comment>
<evidence type="ECO:0000259" key="1">
    <source>
        <dbReference type="Pfam" id="PF13173"/>
    </source>
</evidence>
<dbReference type="InterPro" id="IPR025420">
    <property type="entry name" value="DUF4143"/>
</dbReference>
<dbReference type="InterPro" id="IPR011335">
    <property type="entry name" value="Restrct_endonuc-II-like"/>
</dbReference>
<dbReference type="GO" id="GO:0005524">
    <property type="term" value="F:ATP binding"/>
    <property type="evidence" value="ECO:0007669"/>
    <property type="project" value="UniProtKB-KW"/>
</dbReference>
<dbReference type="InterPro" id="IPR027417">
    <property type="entry name" value="P-loop_NTPase"/>
</dbReference>
<keyword evidence="3" id="KW-0067">ATP-binding</keyword>
<dbReference type="PANTHER" id="PTHR43566:SF2">
    <property type="entry name" value="DUF4143 DOMAIN-CONTAINING PROTEIN"/>
    <property type="match status" value="1"/>
</dbReference>
<protein>
    <submittedName>
        <fullName evidence="3">ATP-binding protein</fullName>
    </submittedName>
</protein>
<dbReference type="Pfam" id="PF13635">
    <property type="entry name" value="DUF4143"/>
    <property type="match status" value="1"/>
</dbReference>
<keyword evidence="4" id="KW-1185">Reference proteome</keyword>
<gene>
    <name evidence="3" type="ORF">H9L42_04690</name>
</gene>
<sequence length="409" mass="47058">MVYIERALERKFLHMADYFKVVLVTGARQVGKTTMLKHLAEGEDRTYVTMDHTMSRILAQTDPVLFFQTYKPPIIIDEIQKAPELFEQIKIMCDETEERGLFWLTGSQQYNVMRQIRETLAGRVGILELYSLSKSEVDGERFSNKLDFSLPCLLERQSVAKKKNDIEDVFEHIWRGGMPDTLQADAEQHQEYFNSYIETYLMRDVAEEGGITDTVRFRKFLNACAALTAEQVNYKTLAEAAEISQPVAKEWVRILQGLGIIRLLPPFANNELKRLSKTPKLYFCDTGLCASLSMWLTRDTLLHGAASGHYFENYVVMELLKHFAYSPDKANLTYYRDSNAKEIDVIVEENGFVHPLEIKKSANPDRREIKKYALLDKTKQQRGCGGIICMCEEVIPIDEKNCFIPCNLI</sequence>
<evidence type="ECO:0000313" key="4">
    <source>
        <dbReference type="Proteomes" id="UP000602647"/>
    </source>
</evidence>
<proteinExistence type="predicted"/>
<dbReference type="Proteomes" id="UP000602647">
    <property type="component" value="Unassembled WGS sequence"/>
</dbReference>
<dbReference type="SUPFAM" id="SSF52980">
    <property type="entry name" value="Restriction endonuclease-like"/>
    <property type="match status" value="1"/>
</dbReference>
<dbReference type="EMBL" id="JACRYT010000003">
    <property type="protein sequence ID" value="MBC6679122.1"/>
    <property type="molecule type" value="Genomic_DNA"/>
</dbReference>